<dbReference type="PANTHER" id="PTHR35010:SF4">
    <property type="entry name" value="BLL5781 PROTEIN"/>
    <property type="match status" value="1"/>
</dbReference>
<dbReference type="RefSeq" id="WP_316901964.1">
    <property type="nucleotide sequence ID" value="NZ_CATWHI010000007.1"/>
</dbReference>
<dbReference type="Proteomes" id="UP001189225">
    <property type="component" value="Unassembled WGS sequence"/>
</dbReference>
<gene>
    <name evidence="2" type="ORF">R16034_04280</name>
</gene>
<dbReference type="InterPro" id="IPR041413">
    <property type="entry name" value="MLTR_LBD"/>
</dbReference>
<evidence type="ECO:0000259" key="1">
    <source>
        <dbReference type="PROSITE" id="PS50943"/>
    </source>
</evidence>
<dbReference type="Pfam" id="PF17765">
    <property type="entry name" value="MLTR_LBD"/>
    <property type="match status" value="1"/>
</dbReference>
<dbReference type="Pfam" id="PF01381">
    <property type="entry name" value="HTH_3"/>
    <property type="match status" value="1"/>
</dbReference>
<dbReference type="GO" id="GO:0003677">
    <property type="term" value="F:DNA binding"/>
    <property type="evidence" value="ECO:0007669"/>
    <property type="project" value="InterPro"/>
</dbReference>
<comment type="caution">
    <text evidence="2">The sequence shown here is derived from an EMBL/GenBank/DDBJ whole genome shotgun (WGS) entry which is preliminary data.</text>
</comment>
<feature type="domain" description="HTH cro/C1-type" evidence="1">
    <location>
        <begin position="51"/>
        <end position="105"/>
    </location>
</feature>
<accession>A0AB72X5Y9</accession>
<evidence type="ECO:0000313" key="2">
    <source>
        <dbReference type="EMBL" id="CAJ0744261.1"/>
    </source>
</evidence>
<dbReference type="PANTHER" id="PTHR35010">
    <property type="entry name" value="BLL4672 PROTEIN-RELATED"/>
    <property type="match status" value="1"/>
</dbReference>
<dbReference type="EMBL" id="CATWHI010000007">
    <property type="protein sequence ID" value="CAJ0744261.1"/>
    <property type="molecule type" value="Genomic_DNA"/>
</dbReference>
<dbReference type="SMART" id="SM00530">
    <property type="entry name" value="HTH_XRE"/>
    <property type="match status" value="1"/>
</dbReference>
<proteinExistence type="predicted"/>
<name>A0AB72X5Y9_9RALS</name>
<dbReference type="InterPro" id="IPR001387">
    <property type="entry name" value="Cro/C1-type_HTH"/>
</dbReference>
<dbReference type="Gene3D" id="3.30.450.180">
    <property type="match status" value="1"/>
</dbReference>
<reference evidence="2 3" key="1">
    <citation type="submission" date="2023-07" db="EMBL/GenBank/DDBJ databases">
        <authorList>
            <person name="Peeters C."/>
        </authorList>
    </citation>
    <scope>NUCLEOTIDE SEQUENCE [LARGE SCALE GENOMIC DNA]</scope>
    <source>
        <strain evidence="2 3">R-16034</strain>
    </source>
</reference>
<dbReference type="Gene3D" id="1.10.260.40">
    <property type="entry name" value="lambda repressor-like DNA-binding domains"/>
    <property type="match status" value="1"/>
</dbReference>
<evidence type="ECO:0000313" key="3">
    <source>
        <dbReference type="Proteomes" id="UP001189225"/>
    </source>
</evidence>
<dbReference type="PROSITE" id="PS50943">
    <property type="entry name" value="HTH_CROC1"/>
    <property type="match status" value="1"/>
</dbReference>
<dbReference type="CDD" id="cd00093">
    <property type="entry name" value="HTH_XRE"/>
    <property type="match status" value="1"/>
</dbReference>
<dbReference type="SUPFAM" id="SSF47413">
    <property type="entry name" value="lambda repressor-like DNA-binding domains"/>
    <property type="match status" value="1"/>
</dbReference>
<dbReference type="AlphaFoldDB" id="A0AB72X5Y9"/>
<organism evidence="2 3">
    <name type="scientific">Ralstonia edaphi</name>
    <dbReference type="NCBI Taxonomy" id="3058599"/>
    <lineage>
        <taxon>Bacteria</taxon>
        <taxon>Pseudomonadati</taxon>
        <taxon>Pseudomonadota</taxon>
        <taxon>Betaproteobacteria</taxon>
        <taxon>Burkholderiales</taxon>
        <taxon>Burkholderiaceae</taxon>
        <taxon>Ralstonia</taxon>
    </lineage>
</organism>
<sequence length="322" mass="35253">MTPTKPASASSIDDTLMLEDAHASHGAQAAQAAQAAIEPPEAALSRFPQLLRFWRTRRGYSQLALALAAGVSQRHVSFLESARATPSRNMILQLAEELNVPLRHRNQMLLAAGFAPAYSEQGLATPADETSPMMQAVRHAVKLILDKQAPYPAIVLDRFWHVLDANAAHRRLMRWAIGDDRSEGAPGVVNMMKLVFDPTALWPAIANRDAVGRYLARRVRQELALQAIDPATQRLLHDIRAMQPALFDAAEAPAAHATPAQDAGDPPPFLPISLQRDGVTISLFSTLTTLGTPRDAGLQEMRIECFYPADEASRRALERITL</sequence>
<dbReference type="InterPro" id="IPR010982">
    <property type="entry name" value="Lambda_DNA-bd_dom_sf"/>
</dbReference>
<protein>
    <recommendedName>
        <fullName evidence="1">HTH cro/C1-type domain-containing protein</fullName>
    </recommendedName>
</protein>
<keyword evidence="3" id="KW-1185">Reference proteome</keyword>